<reference evidence="2 3" key="1">
    <citation type="submission" date="2019-01" db="EMBL/GenBank/DDBJ databases">
        <title>Genome sequencing of strain FW10M-9.</title>
        <authorList>
            <person name="Heo J."/>
            <person name="Kim S.-J."/>
            <person name="Kim J.-S."/>
            <person name="Hong S.-B."/>
            <person name="Kwon S.-W."/>
        </authorList>
    </citation>
    <scope>NUCLEOTIDE SEQUENCE [LARGE SCALE GENOMIC DNA]</scope>
    <source>
        <strain evidence="2 3">FW10M-9</strain>
    </source>
</reference>
<feature type="region of interest" description="Disordered" evidence="1">
    <location>
        <begin position="256"/>
        <end position="277"/>
    </location>
</feature>
<organism evidence="2 3">
    <name type="scientific">Xylanimonas protaetiae</name>
    <dbReference type="NCBI Taxonomy" id="2509457"/>
    <lineage>
        <taxon>Bacteria</taxon>
        <taxon>Bacillati</taxon>
        <taxon>Actinomycetota</taxon>
        <taxon>Actinomycetes</taxon>
        <taxon>Micrococcales</taxon>
        <taxon>Promicromonosporaceae</taxon>
        <taxon>Xylanimonas</taxon>
    </lineage>
</organism>
<keyword evidence="3" id="KW-1185">Reference proteome</keyword>
<sequence length="294" mass="32476">MNFLNDPREPSIAHDVFPNVLKKLEEVPELKSFSSRARSLYRQVIETGTPSWNAPLVRGAPRYVFCASSDGDSLYAWRTYGSADSVGCAIALDTNEHLTVVGSAANGTGRGTAITRWAPLAYNADDVIERAEKRLRAAAEAYNDLPSNEAWPILIDAIWQAWSEVQATTKDSSFCDEKEWRVTIDDPRTASVKFSDDGRVPRPQIELAGTQAPVGGSTRPALLPIRAVRLGPGGGQLDRTAIRWLLATCGYPVDGEEREREWTDPTTGLPDYSCEPDKSTRVEILDSDHLFRRP</sequence>
<dbReference type="Proteomes" id="UP000292118">
    <property type="component" value="Chromosome"/>
</dbReference>
<dbReference type="AlphaFoldDB" id="A0A4P6F0Y1"/>
<name>A0A4P6F0Y1_9MICO</name>
<evidence type="ECO:0000313" key="2">
    <source>
        <dbReference type="EMBL" id="QAY68745.1"/>
    </source>
</evidence>
<dbReference type="OrthoDB" id="1095921at2"/>
<accession>A0A4P6F0Y1</accession>
<proteinExistence type="predicted"/>
<evidence type="ECO:0000313" key="3">
    <source>
        <dbReference type="Proteomes" id="UP000292118"/>
    </source>
</evidence>
<gene>
    <name evidence="2" type="ORF">ET471_00695</name>
</gene>
<dbReference type="KEGG" id="xya:ET471_00695"/>
<evidence type="ECO:0000256" key="1">
    <source>
        <dbReference type="SAM" id="MobiDB-lite"/>
    </source>
</evidence>
<dbReference type="EMBL" id="CP035493">
    <property type="protein sequence ID" value="QAY68745.1"/>
    <property type="molecule type" value="Genomic_DNA"/>
</dbReference>
<protein>
    <recommendedName>
        <fullName evidence="4">DUF2971 domain-containing protein</fullName>
    </recommendedName>
</protein>
<dbReference type="RefSeq" id="WP_129186147.1">
    <property type="nucleotide sequence ID" value="NZ_CP035493.1"/>
</dbReference>
<evidence type="ECO:0008006" key="4">
    <source>
        <dbReference type="Google" id="ProtNLM"/>
    </source>
</evidence>